<evidence type="ECO:0000313" key="3">
    <source>
        <dbReference type="Proteomes" id="UP001497457"/>
    </source>
</evidence>
<dbReference type="InterPro" id="IPR050796">
    <property type="entry name" value="SCF_F-box_component"/>
</dbReference>
<dbReference type="SUPFAM" id="SSF81383">
    <property type="entry name" value="F-box domain"/>
    <property type="match status" value="1"/>
</dbReference>
<protein>
    <recommendedName>
        <fullName evidence="1">F-box domain-containing protein</fullName>
    </recommendedName>
</protein>
<accession>A0ABC9F5X6</accession>
<dbReference type="CDD" id="cd22157">
    <property type="entry name" value="F-box_AtFBW1-like"/>
    <property type="match status" value="1"/>
</dbReference>
<gene>
    <name evidence="2" type="ORF">URODEC1_LOCUS102253</name>
</gene>
<organism evidence="2 3">
    <name type="scientific">Urochloa decumbens</name>
    <dbReference type="NCBI Taxonomy" id="240449"/>
    <lineage>
        <taxon>Eukaryota</taxon>
        <taxon>Viridiplantae</taxon>
        <taxon>Streptophyta</taxon>
        <taxon>Embryophyta</taxon>
        <taxon>Tracheophyta</taxon>
        <taxon>Spermatophyta</taxon>
        <taxon>Magnoliopsida</taxon>
        <taxon>Liliopsida</taxon>
        <taxon>Poales</taxon>
        <taxon>Poaceae</taxon>
        <taxon>PACMAD clade</taxon>
        <taxon>Panicoideae</taxon>
        <taxon>Panicodae</taxon>
        <taxon>Paniceae</taxon>
        <taxon>Melinidinae</taxon>
        <taxon>Urochloa</taxon>
    </lineage>
</organism>
<sequence length="457" mass="52233">MSSQVQILRRGIPVASGVGLLQHCTNVAIRPLNDAMDFSAKKNLDMNKQDERVLRTCKRRGRRQSLPVVSEELIFEILVRLPVQTLMRFKSVCKAWHAIISDPFFIRMHLQQSTHRHKGPCFLITPHSLDKVIDDEAWPTTFSNSISLYLWQEGQKDASLMHSTDFHGEFGTVYPMSHCDGLVMIPTDTKVYVLNPAIGDVLKLPDGHKDEGSFHSVGLGLDRRTFKYKVVRSFYRSVDYSKRTYDVGMEVFTLGGDDIDSTWRSTVNDPPYPIQSQVPKYFEGSVYWDICEDLLENPPHGFLKFSLEDETFSFICYPCGQSKGDNEFMLTELGGQLCLAQRFPTQIVIWVLPSGGSHRWVRLYVINLLEAWTLEPLLGTLKDGILVRRGNYLYRYDGILRQAREVVCAHQVTYKNPKEGSIYEVKDVFYFNIIPYVESLVRVTRARSPSGSSAPRV</sequence>
<dbReference type="Pfam" id="PF12937">
    <property type="entry name" value="F-box-like"/>
    <property type="match status" value="1"/>
</dbReference>
<dbReference type="NCBIfam" id="TIGR01640">
    <property type="entry name" value="F_box_assoc_1"/>
    <property type="match status" value="1"/>
</dbReference>
<keyword evidence="3" id="KW-1185">Reference proteome</keyword>
<name>A0ABC9F5X6_9POAL</name>
<dbReference type="Gene3D" id="1.20.1280.50">
    <property type="match status" value="1"/>
</dbReference>
<dbReference type="PANTHER" id="PTHR31672:SF13">
    <property type="entry name" value="F-BOX PROTEIN CPR30-LIKE"/>
    <property type="match status" value="1"/>
</dbReference>
<dbReference type="EMBL" id="OZ075115">
    <property type="protein sequence ID" value="CAL5069515.1"/>
    <property type="molecule type" value="Genomic_DNA"/>
</dbReference>
<dbReference type="SMART" id="SM00256">
    <property type="entry name" value="FBOX"/>
    <property type="match status" value="1"/>
</dbReference>
<evidence type="ECO:0000259" key="1">
    <source>
        <dbReference type="SMART" id="SM00256"/>
    </source>
</evidence>
<proteinExistence type="predicted"/>
<dbReference type="InterPro" id="IPR001810">
    <property type="entry name" value="F-box_dom"/>
</dbReference>
<reference evidence="3" key="1">
    <citation type="submission" date="2024-06" db="EMBL/GenBank/DDBJ databases">
        <authorList>
            <person name="Ryan C."/>
        </authorList>
    </citation>
    <scope>NUCLEOTIDE SEQUENCE [LARGE SCALE GENOMIC DNA]</scope>
</reference>
<dbReference type="AlphaFoldDB" id="A0ABC9F5X6"/>
<reference evidence="2 3" key="2">
    <citation type="submission" date="2024-10" db="EMBL/GenBank/DDBJ databases">
        <authorList>
            <person name="Ryan C."/>
        </authorList>
    </citation>
    <scope>NUCLEOTIDE SEQUENCE [LARGE SCALE GENOMIC DNA]</scope>
</reference>
<dbReference type="Pfam" id="PF08268">
    <property type="entry name" value="FBA_3"/>
    <property type="match status" value="1"/>
</dbReference>
<dbReference type="InterPro" id="IPR013187">
    <property type="entry name" value="F-box-assoc_dom_typ3"/>
</dbReference>
<feature type="domain" description="F-box" evidence="1">
    <location>
        <begin position="69"/>
        <end position="108"/>
    </location>
</feature>
<dbReference type="InterPro" id="IPR017451">
    <property type="entry name" value="F-box-assoc_interact_dom"/>
</dbReference>
<dbReference type="InterPro" id="IPR036047">
    <property type="entry name" value="F-box-like_dom_sf"/>
</dbReference>
<evidence type="ECO:0000313" key="2">
    <source>
        <dbReference type="EMBL" id="CAL5069515.1"/>
    </source>
</evidence>
<dbReference type="Proteomes" id="UP001497457">
    <property type="component" value="Chromosome 5rd"/>
</dbReference>
<dbReference type="PANTHER" id="PTHR31672">
    <property type="entry name" value="BNACNNG10540D PROTEIN"/>
    <property type="match status" value="1"/>
</dbReference>